<sequence length="352" mass="39018">MFFARPNRARTSADFPTAAQHLILHEPTDGHYYLTTMEPDVISVDTLVSTTLTIGSRSITMIDMAHRQVSPIVELKLIGVFSNPAHGYDHVTSALEPYGTILQAEFPRVGDSSIHEDALEVILALAPLVRRSMEEGAHWRAWKALVRPTFAPGHDDLSDLRSERWLEIDTVTPLGWFAMAESGNGAGRDPIVSTARGTTTLYRRPLTGTLWTERVPGLAEGEWSGFWPRLPCCIFLCSGRSSSGSGDRRHRVCFVVPGQEPAGSAVLSVLRFPPHLGCRGRASSHFASSADGGCDGRPPVLLAHVMLYAHLVWGSYRRRVHRDGPPPILRLVQWGSVIRRSVRYQQSEEPWE</sequence>
<reference evidence="2" key="1">
    <citation type="journal article" date="2024" name="Front. Bioeng. Biotechnol.">
        <title>Genome-scale model development and genomic sequencing of the oleaginous clade Lipomyces.</title>
        <authorList>
            <person name="Czajka J.J."/>
            <person name="Han Y."/>
            <person name="Kim J."/>
            <person name="Mondo S.J."/>
            <person name="Hofstad B.A."/>
            <person name="Robles A."/>
            <person name="Haridas S."/>
            <person name="Riley R."/>
            <person name="LaButti K."/>
            <person name="Pangilinan J."/>
            <person name="Andreopoulos W."/>
            <person name="Lipzen A."/>
            <person name="Yan J."/>
            <person name="Wang M."/>
            <person name="Ng V."/>
            <person name="Grigoriev I.V."/>
            <person name="Spatafora J.W."/>
            <person name="Magnuson J.K."/>
            <person name="Baker S.E."/>
            <person name="Pomraning K.R."/>
        </authorList>
    </citation>
    <scope>NUCLEOTIDE SEQUENCE [LARGE SCALE GENOMIC DNA]</scope>
    <source>
        <strain evidence="2">CBS 7786</strain>
    </source>
</reference>
<evidence type="ECO:0000313" key="2">
    <source>
        <dbReference type="Proteomes" id="UP001433508"/>
    </source>
</evidence>
<evidence type="ECO:0000313" key="1">
    <source>
        <dbReference type="EMBL" id="KAK9236385.1"/>
    </source>
</evidence>
<comment type="caution">
    <text evidence="1">The sequence shown here is derived from an EMBL/GenBank/DDBJ whole genome shotgun (WGS) entry which is preliminary data.</text>
</comment>
<dbReference type="Proteomes" id="UP001433508">
    <property type="component" value="Unassembled WGS sequence"/>
</dbReference>
<organism evidence="1 2">
    <name type="scientific">Lipomyces kononenkoae</name>
    <name type="common">Yeast</name>
    <dbReference type="NCBI Taxonomy" id="34357"/>
    <lineage>
        <taxon>Eukaryota</taxon>
        <taxon>Fungi</taxon>
        <taxon>Dikarya</taxon>
        <taxon>Ascomycota</taxon>
        <taxon>Saccharomycotina</taxon>
        <taxon>Lipomycetes</taxon>
        <taxon>Lipomycetales</taxon>
        <taxon>Lipomycetaceae</taxon>
        <taxon>Lipomyces</taxon>
    </lineage>
</organism>
<accession>A0ACC3SYA4</accession>
<gene>
    <name evidence="1" type="ORF">V1525DRAFT_444477</name>
</gene>
<name>A0ACC3SYA4_LIPKO</name>
<protein>
    <submittedName>
        <fullName evidence="1">Uncharacterized protein</fullName>
    </submittedName>
</protein>
<keyword evidence="2" id="KW-1185">Reference proteome</keyword>
<dbReference type="EMBL" id="MU971389">
    <property type="protein sequence ID" value="KAK9236385.1"/>
    <property type="molecule type" value="Genomic_DNA"/>
</dbReference>
<proteinExistence type="predicted"/>